<gene>
    <name evidence="2" type="ORF">jhhlp_007157</name>
</gene>
<evidence type="ECO:0000313" key="2">
    <source>
        <dbReference type="EMBL" id="PKS06409.1"/>
    </source>
</evidence>
<feature type="signal peptide" evidence="1">
    <location>
        <begin position="1"/>
        <end position="19"/>
    </location>
</feature>
<sequence>MRLETLYLACLSLASIALARTIPTSKVARQAAGCNPSEQLPTEFNVLNFTGQSLDGGETLASFDFGYLEKTNNVTTQCHFNSSSPDAGPPGRTPRFACDNKSTQFIYQNQRLTLIQAICPDANGVGPVEASGSADVTLECGSANSTANATEVCKSKEAEFSGRFFSLNPTPTNPNAVVSGA</sequence>
<feature type="chain" id="PRO_5015008047" description="AA1-like domain-containing protein" evidence="1">
    <location>
        <begin position="20"/>
        <end position="181"/>
    </location>
</feature>
<evidence type="ECO:0000256" key="1">
    <source>
        <dbReference type="SAM" id="SignalP"/>
    </source>
</evidence>
<dbReference type="AlphaFoldDB" id="A0A2N3N1V8"/>
<organism evidence="2 3">
    <name type="scientific">Lomentospora prolificans</name>
    <dbReference type="NCBI Taxonomy" id="41688"/>
    <lineage>
        <taxon>Eukaryota</taxon>
        <taxon>Fungi</taxon>
        <taxon>Dikarya</taxon>
        <taxon>Ascomycota</taxon>
        <taxon>Pezizomycotina</taxon>
        <taxon>Sordariomycetes</taxon>
        <taxon>Hypocreomycetidae</taxon>
        <taxon>Microascales</taxon>
        <taxon>Microascaceae</taxon>
        <taxon>Lomentospora</taxon>
    </lineage>
</organism>
<evidence type="ECO:0000313" key="3">
    <source>
        <dbReference type="Proteomes" id="UP000233524"/>
    </source>
</evidence>
<keyword evidence="1" id="KW-0732">Signal</keyword>
<dbReference type="STRING" id="41688.A0A2N3N1V8"/>
<dbReference type="EMBL" id="NLAX01001034">
    <property type="protein sequence ID" value="PKS06409.1"/>
    <property type="molecule type" value="Genomic_DNA"/>
</dbReference>
<comment type="caution">
    <text evidence="2">The sequence shown here is derived from an EMBL/GenBank/DDBJ whole genome shotgun (WGS) entry which is preliminary data.</text>
</comment>
<dbReference type="VEuPathDB" id="FungiDB:jhhlp_007157"/>
<keyword evidence="3" id="KW-1185">Reference proteome</keyword>
<dbReference type="Proteomes" id="UP000233524">
    <property type="component" value="Unassembled WGS sequence"/>
</dbReference>
<dbReference type="OrthoDB" id="5239982at2759"/>
<proteinExistence type="predicted"/>
<evidence type="ECO:0008006" key="4">
    <source>
        <dbReference type="Google" id="ProtNLM"/>
    </source>
</evidence>
<name>A0A2N3N1V8_9PEZI</name>
<accession>A0A2N3N1V8</accession>
<protein>
    <recommendedName>
        <fullName evidence="4">AA1-like domain-containing protein</fullName>
    </recommendedName>
</protein>
<reference evidence="2 3" key="1">
    <citation type="journal article" date="2017" name="G3 (Bethesda)">
        <title>First Draft Genome Sequence of the Pathogenic Fungus Lomentospora prolificans (Formerly Scedosporium prolificans).</title>
        <authorList>
            <person name="Luo R."/>
            <person name="Zimin A."/>
            <person name="Workman R."/>
            <person name="Fan Y."/>
            <person name="Pertea G."/>
            <person name="Grossman N."/>
            <person name="Wear M.P."/>
            <person name="Jia B."/>
            <person name="Miller H."/>
            <person name="Casadevall A."/>
            <person name="Timp W."/>
            <person name="Zhang S.X."/>
            <person name="Salzberg S.L."/>
        </authorList>
    </citation>
    <scope>NUCLEOTIDE SEQUENCE [LARGE SCALE GENOMIC DNA]</scope>
    <source>
        <strain evidence="2 3">JHH-5317</strain>
    </source>
</reference>
<dbReference type="InParanoid" id="A0A2N3N1V8"/>